<dbReference type="EMBL" id="AFOC01000048">
    <property type="protein sequence ID" value="EGV51148.1"/>
    <property type="molecule type" value="Genomic_DNA"/>
</dbReference>
<dbReference type="RefSeq" id="WP_005962740.1">
    <property type="nucleotide sequence ID" value="NZ_AFOC01000048.1"/>
</dbReference>
<sequence>MEELLKNDCVNLGLVTCKQAEQMSRGMVGREPKKAEADIVVELRATLHTQIRKFLRKHKGGPWNNPKAQEVLRIEIASTGSLRSLVQMARSILSERDEWLMANRGKLSSLLFGGKVRAK</sequence>
<organism evidence="1 2">
    <name type="scientific">endosymbiont of Riftia pachyptila</name>
    <name type="common">vent Ph05</name>
    <dbReference type="NCBI Taxonomy" id="1048808"/>
    <lineage>
        <taxon>Bacteria</taxon>
        <taxon>Pseudomonadati</taxon>
        <taxon>Pseudomonadota</taxon>
        <taxon>Gammaproteobacteria</taxon>
        <taxon>sulfur-oxidizing symbionts</taxon>
    </lineage>
</organism>
<evidence type="ECO:0000313" key="1">
    <source>
        <dbReference type="EMBL" id="EGV51148.1"/>
    </source>
</evidence>
<proteinExistence type="predicted"/>
<name>G2DE27_9GAMM</name>
<reference evidence="1" key="1">
    <citation type="journal article" date="2011" name="ISME J.">
        <title>The endosymbionts of the deep-sea tubeworms Riftia pachyptila and Tevnia jerichonana share an identical physiology as revealed by proteogenomic analyses.</title>
        <authorList>
            <person name="Gardebrecht A."/>
            <person name="Markert S."/>
            <person name="Felbeck H."/>
            <person name="Thuermer A."/>
            <person name="Albrecht D."/>
            <person name="Wollherr A."/>
            <person name="Kabisch J."/>
            <person name="Lehmann R."/>
            <person name="Daniel R."/>
            <person name="Liesegang H."/>
            <person name="Hecker M."/>
            <person name="Sievert S.M."/>
            <person name="Schweder T."/>
        </authorList>
    </citation>
    <scope>NUCLEOTIDE SEQUENCE [LARGE SCALE GENOMIC DNA]</scope>
</reference>
<keyword evidence="2" id="KW-1185">Reference proteome</keyword>
<protein>
    <submittedName>
        <fullName evidence="1">Uncharacterized protein</fullName>
    </submittedName>
</protein>
<gene>
    <name evidence="1" type="ORF">Rifp1Sym_bu00230</name>
</gene>
<comment type="caution">
    <text evidence="1">The sequence shown here is derived from an EMBL/GenBank/DDBJ whole genome shotgun (WGS) entry which is preliminary data.</text>
</comment>
<dbReference type="Proteomes" id="UP000004491">
    <property type="component" value="Unassembled WGS sequence"/>
</dbReference>
<accession>G2DE27</accession>
<evidence type="ECO:0000313" key="2">
    <source>
        <dbReference type="Proteomes" id="UP000004491"/>
    </source>
</evidence>
<dbReference type="AlphaFoldDB" id="G2DE27"/>